<comment type="caution">
    <text evidence="1">The sequence shown here is derived from an EMBL/GenBank/DDBJ whole genome shotgun (WGS) entry which is preliminary data.</text>
</comment>
<dbReference type="EMBL" id="JBDJPC010000004">
    <property type="protein sequence ID" value="KAL1506553.1"/>
    <property type="molecule type" value="Genomic_DNA"/>
</dbReference>
<dbReference type="AlphaFoldDB" id="A0ABD1EZX8"/>
<organism evidence="1 2">
    <name type="scientific">Hypothenemus hampei</name>
    <name type="common">Coffee berry borer</name>
    <dbReference type="NCBI Taxonomy" id="57062"/>
    <lineage>
        <taxon>Eukaryota</taxon>
        <taxon>Metazoa</taxon>
        <taxon>Ecdysozoa</taxon>
        <taxon>Arthropoda</taxon>
        <taxon>Hexapoda</taxon>
        <taxon>Insecta</taxon>
        <taxon>Pterygota</taxon>
        <taxon>Neoptera</taxon>
        <taxon>Endopterygota</taxon>
        <taxon>Coleoptera</taxon>
        <taxon>Polyphaga</taxon>
        <taxon>Cucujiformia</taxon>
        <taxon>Curculionidae</taxon>
        <taxon>Scolytinae</taxon>
        <taxon>Hypothenemus</taxon>
    </lineage>
</organism>
<name>A0ABD1EZX8_HYPHA</name>
<accession>A0ABD1EZX8</accession>
<keyword evidence="2" id="KW-1185">Reference proteome</keyword>
<proteinExistence type="predicted"/>
<protein>
    <submittedName>
        <fullName evidence="1">Uncharacterized protein</fullName>
    </submittedName>
</protein>
<evidence type="ECO:0000313" key="1">
    <source>
        <dbReference type="EMBL" id="KAL1506553.1"/>
    </source>
</evidence>
<dbReference type="Proteomes" id="UP001566132">
    <property type="component" value="Unassembled WGS sequence"/>
</dbReference>
<reference evidence="1 2" key="1">
    <citation type="submission" date="2024-05" db="EMBL/GenBank/DDBJ databases">
        <title>Genetic variation in Jamaican populations of the coffee berry borer (Hypothenemus hampei).</title>
        <authorList>
            <person name="Errbii M."/>
            <person name="Myrie A."/>
        </authorList>
    </citation>
    <scope>NUCLEOTIDE SEQUENCE [LARGE SCALE GENOMIC DNA]</scope>
    <source>
        <strain evidence="1">JA-Hopewell-2020-01-JO</strain>
        <tissue evidence="1">Whole body</tissue>
    </source>
</reference>
<evidence type="ECO:0000313" key="2">
    <source>
        <dbReference type="Proteomes" id="UP001566132"/>
    </source>
</evidence>
<sequence length="92" mass="10718">SGFKFRKFLASHSVSNDRQHCMRGFRKVCPKSFTIADCAALCRYLMAYLPMWMAAITPRCIRLRWAPPIYAICNPHATYLKVRKECRVMLCV</sequence>
<feature type="non-terminal residue" evidence="1">
    <location>
        <position position="1"/>
    </location>
</feature>
<gene>
    <name evidence="1" type="ORF">ABEB36_005893</name>
</gene>